<proteinExistence type="predicted"/>
<accession>A0A1Q2LH48</accession>
<dbReference type="Proteomes" id="UP000188298">
    <property type="component" value="Chromosome"/>
</dbReference>
<dbReference type="KEGG" id="hbl:XJ32_06100"/>
<name>A0A1Q2LH48_9HELI</name>
<organism evidence="1 2">
    <name type="scientific">Helicobacter bilis</name>
    <dbReference type="NCBI Taxonomy" id="37372"/>
    <lineage>
        <taxon>Bacteria</taxon>
        <taxon>Pseudomonadati</taxon>
        <taxon>Campylobacterota</taxon>
        <taxon>Epsilonproteobacteria</taxon>
        <taxon>Campylobacterales</taxon>
        <taxon>Helicobacteraceae</taxon>
        <taxon>Helicobacter</taxon>
    </lineage>
</organism>
<dbReference type="EMBL" id="CP019645">
    <property type="protein sequence ID" value="AQQ59728.1"/>
    <property type="molecule type" value="Genomic_DNA"/>
</dbReference>
<sequence length="372" mass="43800">MAVKLLCLSSANTSPFAKAFLQYIAKHDSIEYDYAEIEPYVLAKIPFTKLLTHFCSQTPDYVMSFDGHYRYIKNDPKIPFIEMSNSVAGPIRTNRPFIKTPVEWENKVVKVEPAWYNKVLPIEDKTIYSMLDSYRYVYLRYLVAESKKNPARKEPPFAFYIPDWNTHTDDILNNIYRYLDFCREDRCGLHVALSKAVLDPTDMSLEEKYKMKRKSIDTTLKIIHDEIDKFNKEYEEEGLIGRVVENTNYEKDLLKYDIRLLSIEPSSTTWLEALYMLKVKGVQCNKIRLVFASGRRFPGTDDFDKMLPDVEKYFKENLMRRDKTQMLGYIYTTTDRFYHFLDFQENFALHMDFNKIADIIASGGNIQQQEAQ</sequence>
<dbReference type="RefSeq" id="WP_005217547.1">
    <property type="nucleotide sequence ID" value="NZ_CABKOK010000001.1"/>
</dbReference>
<evidence type="ECO:0000313" key="1">
    <source>
        <dbReference type="EMBL" id="AQQ59728.1"/>
    </source>
</evidence>
<reference evidence="1 2" key="1">
    <citation type="submission" date="2017-02" db="EMBL/GenBank/DDBJ databases">
        <title>Whole genome sequencing of Helicobacter bilis strain AAQJH.</title>
        <authorList>
            <person name="Conlan S."/>
            <person name="Thomas P.J."/>
            <person name="Mullikin J."/>
            <person name="Palmore T.N."/>
            <person name="Frank K.M."/>
            <person name="Segre J.A."/>
        </authorList>
    </citation>
    <scope>NUCLEOTIDE SEQUENCE [LARGE SCALE GENOMIC DNA]</scope>
    <source>
        <strain evidence="1 2">AAQJH</strain>
    </source>
</reference>
<protein>
    <submittedName>
        <fullName evidence="1">Uncharacterized protein</fullName>
    </submittedName>
</protein>
<dbReference type="AlphaFoldDB" id="A0A1Q2LH48"/>
<evidence type="ECO:0000313" key="2">
    <source>
        <dbReference type="Proteomes" id="UP000188298"/>
    </source>
</evidence>
<gene>
    <name evidence="1" type="ORF">XJ32_06100</name>
</gene>